<accession>A0A8H7R5J5</accession>
<dbReference type="InterPro" id="IPR036187">
    <property type="entry name" value="DNA_mismatch_repair_MutS_sf"/>
</dbReference>
<dbReference type="SUPFAM" id="SSF53150">
    <property type="entry name" value="DNA repair protein MutS, domain II"/>
    <property type="match status" value="1"/>
</dbReference>
<evidence type="ECO:0000259" key="9">
    <source>
        <dbReference type="SMART" id="SM00533"/>
    </source>
</evidence>
<dbReference type="PIRSF" id="PIRSF037677">
    <property type="entry name" value="DNA_mis_repair_Msh6"/>
    <property type="match status" value="1"/>
</dbReference>
<dbReference type="InterPro" id="IPR045076">
    <property type="entry name" value="MutS"/>
</dbReference>
<protein>
    <submittedName>
        <fullName evidence="11">Uncharacterized protein</fullName>
    </submittedName>
</protein>
<dbReference type="NCBIfam" id="NF003810">
    <property type="entry name" value="PRK05399.1"/>
    <property type="match status" value="1"/>
</dbReference>
<sequence length="892" mass="101083">TIAVSKCFPKPRSLITSRPACKTISKINLSELVLETETNTPIKPLEVKEISTGSVVLDTVREYTKKYPLCVLLVQVGDFYELYESHASRYAPQLDLKLTKKTINAGNVVDFAGFPLRALDRYLDILVNRLQCKVALCEQFGSVSRDDKSIIGIQRKITRIITPGTVIEERFLESNQYNYLLSVFPNKDSTIGLAWVDVSVGEFVMQQTTLNALKDDIARIRPREVILPESMKPSDALLQQGLFDQDVYDPVTKLIMGDSSIAISYEADIQYNAGSAIKTLQNMFKNAKLEFSQVELAASMALMMYVNETHINRKPKWQKPTRFSMHDSVCIDSAAMASLEIVRSLQGRRTDSLIGVLDCTSTSAGSRLLTRWLSSPLTSIDEIRNRLDIVEYFKENTFTLDGVRNLLRQSTDAQRAIQRLALKRGQHSDLMEVWYTLDVMRNIHDQLQDAESEATQTLLMTMDPHRKLADYIRDAFNHQKIQAKDVRDYGYVNHKFHPALSQLHNQLDQLETQRLNLQNELRALCGNSLSLMTDGPFKHIIEVSTRKASNLLEMYPQALLINQTKSRKRYQVEEWTDISVRLTTVQSQIIEIESEVFDEVVDKLLDQSATILQSCRKLAQLDVLTSFSQLARQNDYVRPRITRANRTMIVGGRHPVVEANLSRKGQTFVPNDCDLGSDQRIWLLTGPNMGGKSTFLRQHVIIVLMAHMGCFVPADRAWIGITDRIFSRVGAADNLAQNQSTFMVEMSEVSTILRQATARSTVIMDEVGRGTSTIDGFSLAFGILDFLHNQIKCRTIYATHYHELADTMTSYDNIKFYRTGIEETPSGGFRFIHKVEPGICRQSHGLKVAHLAGIPKQVIDKAEGMWNCLQKTHPIIVTRYENVEHQKINNTA</sequence>
<dbReference type="GO" id="GO:0005739">
    <property type="term" value="C:mitochondrion"/>
    <property type="evidence" value="ECO:0007669"/>
    <property type="project" value="TreeGrafter"/>
</dbReference>
<evidence type="ECO:0000259" key="10">
    <source>
        <dbReference type="SMART" id="SM00534"/>
    </source>
</evidence>
<dbReference type="InterPro" id="IPR007860">
    <property type="entry name" value="DNA_mmatch_repair_MutS_con_dom"/>
</dbReference>
<evidence type="ECO:0000256" key="7">
    <source>
        <dbReference type="RuleBase" id="RU003756"/>
    </source>
</evidence>
<evidence type="ECO:0000256" key="3">
    <source>
        <dbReference type="ARBA" id="ARBA00022763"/>
    </source>
</evidence>
<dbReference type="GO" id="GO:0030983">
    <property type="term" value="F:mismatched DNA binding"/>
    <property type="evidence" value="ECO:0007669"/>
    <property type="project" value="InterPro"/>
</dbReference>
<evidence type="ECO:0000256" key="8">
    <source>
        <dbReference type="SAM" id="Coils"/>
    </source>
</evidence>
<dbReference type="Pfam" id="PF05192">
    <property type="entry name" value="MutS_III"/>
    <property type="match status" value="1"/>
</dbReference>
<keyword evidence="8" id="KW-0175">Coiled coil</keyword>
<dbReference type="InterPro" id="IPR007861">
    <property type="entry name" value="DNA_mismatch_repair_MutS_clamp"/>
</dbReference>
<dbReference type="GO" id="GO:0005634">
    <property type="term" value="C:nucleus"/>
    <property type="evidence" value="ECO:0007669"/>
    <property type="project" value="TreeGrafter"/>
</dbReference>
<dbReference type="GO" id="GO:0005524">
    <property type="term" value="F:ATP binding"/>
    <property type="evidence" value="ECO:0007669"/>
    <property type="project" value="UniProtKB-KW"/>
</dbReference>
<dbReference type="Pfam" id="PF00488">
    <property type="entry name" value="MutS_V"/>
    <property type="match status" value="1"/>
</dbReference>
<dbReference type="SMART" id="SM00533">
    <property type="entry name" value="MUTSd"/>
    <property type="match status" value="1"/>
</dbReference>
<evidence type="ECO:0000256" key="4">
    <source>
        <dbReference type="ARBA" id="ARBA00022840"/>
    </source>
</evidence>
<proteinExistence type="inferred from homology"/>
<dbReference type="PANTHER" id="PTHR11361">
    <property type="entry name" value="DNA MISMATCH REPAIR PROTEIN MUTS FAMILY MEMBER"/>
    <property type="match status" value="1"/>
</dbReference>
<evidence type="ECO:0000256" key="1">
    <source>
        <dbReference type="ARBA" id="ARBA00006271"/>
    </source>
</evidence>
<dbReference type="InterPro" id="IPR017261">
    <property type="entry name" value="DNA_mismatch_repair_MutS/MSH"/>
</dbReference>
<keyword evidence="2 7" id="KW-0547">Nucleotide-binding</keyword>
<feature type="domain" description="DNA mismatch repair proteins mutS family" evidence="10">
    <location>
        <begin position="679"/>
        <end position="867"/>
    </location>
</feature>
<dbReference type="OrthoDB" id="2534523at2759"/>
<dbReference type="EMBL" id="JAEPRD010000041">
    <property type="protein sequence ID" value="KAG2204814.1"/>
    <property type="molecule type" value="Genomic_DNA"/>
</dbReference>
<dbReference type="InterPro" id="IPR027417">
    <property type="entry name" value="P-loop_NTPase"/>
</dbReference>
<dbReference type="GO" id="GO:0043504">
    <property type="term" value="P:mitochondrial DNA repair"/>
    <property type="evidence" value="ECO:0007669"/>
    <property type="project" value="TreeGrafter"/>
</dbReference>
<evidence type="ECO:0000313" key="12">
    <source>
        <dbReference type="Proteomes" id="UP000603453"/>
    </source>
</evidence>
<dbReference type="InterPro" id="IPR007695">
    <property type="entry name" value="DNA_mismatch_repair_MutS-lik_N"/>
</dbReference>
<keyword evidence="5 7" id="KW-0238">DNA-binding</keyword>
<reference evidence="11" key="1">
    <citation type="submission" date="2020-12" db="EMBL/GenBank/DDBJ databases">
        <title>Metabolic potential, ecology and presence of endohyphal bacteria is reflected in genomic diversity of Mucoromycotina.</title>
        <authorList>
            <person name="Muszewska A."/>
            <person name="Okrasinska A."/>
            <person name="Steczkiewicz K."/>
            <person name="Drgas O."/>
            <person name="Orlowska M."/>
            <person name="Perlinska-Lenart U."/>
            <person name="Aleksandrzak-Piekarczyk T."/>
            <person name="Szatraj K."/>
            <person name="Zielenkiewicz U."/>
            <person name="Pilsyk S."/>
            <person name="Malc E."/>
            <person name="Mieczkowski P."/>
            <person name="Kruszewska J.S."/>
            <person name="Biernat P."/>
            <person name="Pawlowska J."/>
        </authorList>
    </citation>
    <scope>NUCLEOTIDE SEQUENCE</scope>
    <source>
        <strain evidence="11">WA0000017839</strain>
    </source>
</reference>
<comment type="similarity">
    <text evidence="1 7">Belongs to the DNA mismatch repair MutS family.</text>
</comment>
<evidence type="ECO:0000313" key="11">
    <source>
        <dbReference type="EMBL" id="KAG2204814.1"/>
    </source>
</evidence>
<dbReference type="InterPro" id="IPR007696">
    <property type="entry name" value="DNA_mismatch_repair_MutS_core"/>
</dbReference>
<organism evidence="11 12">
    <name type="scientific">Mucor saturninus</name>
    <dbReference type="NCBI Taxonomy" id="64648"/>
    <lineage>
        <taxon>Eukaryota</taxon>
        <taxon>Fungi</taxon>
        <taxon>Fungi incertae sedis</taxon>
        <taxon>Mucoromycota</taxon>
        <taxon>Mucoromycotina</taxon>
        <taxon>Mucoromycetes</taxon>
        <taxon>Mucorales</taxon>
        <taxon>Mucorineae</taxon>
        <taxon>Mucoraceae</taxon>
        <taxon>Mucor</taxon>
    </lineage>
</organism>
<dbReference type="GO" id="GO:0006298">
    <property type="term" value="P:mismatch repair"/>
    <property type="evidence" value="ECO:0007669"/>
    <property type="project" value="InterPro"/>
</dbReference>
<dbReference type="GO" id="GO:0140664">
    <property type="term" value="F:ATP-dependent DNA damage sensor activity"/>
    <property type="evidence" value="ECO:0007669"/>
    <property type="project" value="InterPro"/>
</dbReference>
<dbReference type="SUPFAM" id="SSF48334">
    <property type="entry name" value="DNA repair protein MutS, domain III"/>
    <property type="match status" value="1"/>
</dbReference>
<dbReference type="InterPro" id="IPR036678">
    <property type="entry name" value="MutS_con_dom_sf"/>
</dbReference>
<feature type="coiled-coil region" evidence="8">
    <location>
        <begin position="500"/>
        <end position="527"/>
    </location>
</feature>
<evidence type="ECO:0000256" key="5">
    <source>
        <dbReference type="ARBA" id="ARBA00023125"/>
    </source>
</evidence>
<keyword evidence="12" id="KW-1185">Reference proteome</keyword>
<dbReference type="Pfam" id="PF05188">
    <property type="entry name" value="MutS_II"/>
    <property type="match status" value="1"/>
</dbReference>
<dbReference type="AlphaFoldDB" id="A0A8H7R5J5"/>
<dbReference type="SMART" id="SM00534">
    <property type="entry name" value="MUTSac"/>
    <property type="match status" value="1"/>
</dbReference>
<dbReference type="Proteomes" id="UP000603453">
    <property type="component" value="Unassembled WGS sequence"/>
</dbReference>
<dbReference type="InterPro" id="IPR000432">
    <property type="entry name" value="DNA_mismatch_repair_MutS_C"/>
</dbReference>
<keyword evidence="4" id="KW-0067">ATP-binding</keyword>
<dbReference type="Gene3D" id="3.30.420.110">
    <property type="entry name" value="MutS, connector domain"/>
    <property type="match status" value="1"/>
</dbReference>
<gene>
    <name evidence="11" type="ORF">INT47_004089</name>
</gene>
<feature type="domain" description="DNA mismatch repair protein MutS core" evidence="9">
    <location>
        <begin position="348"/>
        <end position="660"/>
    </location>
</feature>
<name>A0A8H7R5J5_9FUNG</name>
<evidence type="ECO:0000256" key="6">
    <source>
        <dbReference type="ARBA" id="ARBA00023204"/>
    </source>
</evidence>
<dbReference type="Gene3D" id="3.40.50.300">
    <property type="entry name" value="P-loop containing nucleotide triphosphate hydrolases"/>
    <property type="match status" value="1"/>
</dbReference>
<evidence type="ECO:0000256" key="2">
    <source>
        <dbReference type="ARBA" id="ARBA00022741"/>
    </source>
</evidence>
<feature type="non-terminal residue" evidence="11">
    <location>
        <position position="1"/>
    </location>
</feature>
<keyword evidence="3 7" id="KW-0227">DNA damage</keyword>
<dbReference type="Gene3D" id="1.10.1420.10">
    <property type="match status" value="2"/>
</dbReference>
<comment type="caution">
    <text evidence="11">The sequence shown here is derived from an EMBL/GenBank/DDBJ whole genome shotgun (WGS) entry which is preliminary data.</text>
</comment>
<comment type="function">
    <text evidence="7">Component of the post-replicative DNA mismatch repair system (MMR).</text>
</comment>
<dbReference type="Pfam" id="PF01624">
    <property type="entry name" value="MutS_I"/>
    <property type="match status" value="1"/>
</dbReference>
<keyword evidence="6 7" id="KW-0234">DNA repair</keyword>
<dbReference type="PANTHER" id="PTHR11361:SF34">
    <property type="entry name" value="DNA MISMATCH REPAIR PROTEIN MSH1, MITOCHONDRIAL"/>
    <property type="match status" value="1"/>
</dbReference>
<dbReference type="InterPro" id="IPR016151">
    <property type="entry name" value="DNA_mismatch_repair_MutS_N"/>
</dbReference>
<dbReference type="Pfam" id="PF05190">
    <property type="entry name" value="MutS_IV"/>
    <property type="match status" value="1"/>
</dbReference>
<dbReference type="Gene3D" id="3.40.1170.10">
    <property type="entry name" value="DNA repair protein MutS, domain I"/>
    <property type="match status" value="1"/>
</dbReference>
<dbReference type="SUPFAM" id="SSF55271">
    <property type="entry name" value="DNA repair protein MutS, domain I"/>
    <property type="match status" value="1"/>
</dbReference>
<dbReference type="SUPFAM" id="SSF52540">
    <property type="entry name" value="P-loop containing nucleoside triphosphate hydrolases"/>
    <property type="match status" value="1"/>
</dbReference>